<dbReference type="EMBL" id="JAUTXU010000057">
    <property type="protein sequence ID" value="KAK3714191.1"/>
    <property type="molecule type" value="Genomic_DNA"/>
</dbReference>
<evidence type="ECO:0000313" key="1">
    <source>
        <dbReference type="EMBL" id="KAK3714191.1"/>
    </source>
</evidence>
<comment type="caution">
    <text evidence="1">The sequence shown here is derived from an EMBL/GenBank/DDBJ whole genome shotgun (WGS) entry which is preliminary data.</text>
</comment>
<gene>
    <name evidence="1" type="ORF">LTR37_007993</name>
</gene>
<dbReference type="Proteomes" id="UP001281147">
    <property type="component" value="Unassembled WGS sequence"/>
</dbReference>
<sequence>MSPSTTGYTNGHTDGQTNGHTNGQTNGQIDDRPTSASRLEAEPSGAKHASNPDKVHILVLETDEPHPETQERKGSFGEVFHQLFTEAGTNHDPPLEVTTSMHYIVNDPDNDSHGHVPSIAEIPDSTRAILITGSMYDAGGDTPWVLSLIALLRELWTTRPQILFSGVCFGHQVLCRLLGSKVEAKDSGRWELAHTEMDLTPVGQKLFRLTDADGRESQKLYLHQMHQDLVTTVPSPATTDLLQHKKKVHVWASSEHTEIQGLYIRDRLFSSQGHLGFDAGMVHTQIEMRQESGGIKDEQHVAEAKETAHLKHDGEVVAAAILRFFHGDDHDID</sequence>
<protein>
    <submittedName>
        <fullName evidence="1">Uncharacterized protein</fullName>
    </submittedName>
</protein>
<evidence type="ECO:0000313" key="2">
    <source>
        <dbReference type="Proteomes" id="UP001281147"/>
    </source>
</evidence>
<keyword evidence="2" id="KW-1185">Reference proteome</keyword>
<accession>A0ACC3NDJ5</accession>
<organism evidence="1 2">
    <name type="scientific">Vermiconidia calcicola</name>
    <dbReference type="NCBI Taxonomy" id="1690605"/>
    <lineage>
        <taxon>Eukaryota</taxon>
        <taxon>Fungi</taxon>
        <taxon>Dikarya</taxon>
        <taxon>Ascomycota</taxon>
        <taxon>Pezizomycotina</taxon>
        <taxon>Dothideomycetes</taxon>
        <taxon>Dothideomycetidae</taxon>
        <taxon>Mycosphaerellales</taxon>
        <taxon>Extremaceae</taxon>
        <taxon>Vermiconidia</taxon>
    </lineage>
</organism>
<reference evidence="1" key="1">
    <citation type="submission" date="2023-07" db="EMBL/GenBank/DDBJ databases">
        <title>Black Yeasts Isolated from many extreme environments.</title>
        <authorList>
            <person name="Coleine C."/>
            <person name="Stajich J.E."/>
            <person name="Selbmann L."/>
        </authorList>
    </citation>
    <scope>NUCLEOTIDE SEQUENCE</scope>
    <source>
        <strain evidence="1">CCFEE 5714</strain>
    </source>
</reference>
<proteinExistence type="predicted"/>
<name>A0ACC3NDJ5_9PEZI</name>